<dbReference type="EMBL" id="JABGBW010000007">
    <property type="protein sequence ID" value="MBC2576557.1"/>
    <property type="molecule type" value="Genomic_DNA"/>
</dbReference>
<organism evidence="1 2">
    <name type="scientific">Peptostreptococcus canis</name>
    <dbReference type="NCBI Taxonomy" id="1159213"/>
    <lineage>
        <taxon>Bacteria</taxon>
        <taxon>Bacillati</taxon>
        <taxon>Bacillota</taxon>
        <taxon>Clostridia</taxon>
        <taxon>Peptostreptococcales</taxon>
        <taxon>Peptostreptococcaceae</taxon>
        <taxon>Peptostreptococcus</taxon>
    </lineage>
</organism>
<sequence length="63" mass="7347">MSEVIKYPIDKVMSIIREFYEDNEILKVFGGEAIQYDDEIIDDVVNAMCEIIDVINEENDFGR</sequence>
<accession>A0ABR6TMC2</accession>
<name>A0ABR6TMC2_9FIRM</name>
<gene>
    <name evidence="1" type="ORF">HLB29_07630</name>
</gene>
<proteinExistence type="predicted"/>
<evidence type="ECO:0000313" key="2">
    <source>
        <dbReference type="Proteomes" id="UP000713904"/>
    </source>
</evidence>
<evidence type="ECO:0008006" key="3">
    <source>
        <dbReference type="Google" id="ProtNLM"/>
    </source>
</evidence>
<dbReference type="RefSeq" id="WP_185624579.1">
    <property type="nucleotide sequence ID" value="NZ_JABGBW010000007.1"/>
</dbReference>
<protein>
    <recommendedName>
        <fullName evidence="3">Phage protein</fullName>
    </recommendedName>
</protein>
<dbReference type="Proteomes" id="UP000713904">
    <property type="component" value="Unassembled WGS sequence"/>
</dbReference>
<comment type="caution">
    <text evidence="1">The sequence shown here is derived from an EMBL/GenBank/DDBJ whole genome shotgun (WGS) entry which is preliminary data.</text>
</comment>
<keyword evidence="2" id="KW-1185">Reference proteome</keyword>
<reference evidence="1 2" key="1">
    <citation type="submission" date="2020-05" db="EMBL/GenBank/DDBJ databases">
        <title>Draft genome of xy-202 and genomic insight in genome of the genus Peptostreptococcus.</title>
        <authorList>
            <person name="Zhang Z."/>
        </authorList>
    </citation>
    <scope>NUCLEOTIDE SEQUENCE [LARGE SCALE GENOMIC DNA]</scope>
    <source>
        <strain evidence="1 2">DSM 27025</strain>
    </source>
</reference>
<evidence type="ECO:0000313" key="1">
    <source>
        <dbReference type="EMBL" id="MBC2576557.1"/>
    </source>
</evidence>